<evidence type="ECO:0000256" key="2">
    <source>
        <dbReference type="SAM" id="SignalP"/>
    </source>
</evidence>
<feature type="chain" id="PRO_5017706156" description="Avirulence protein" evidence="2">
    <location>
        <begin position="28"/>
        <end position="466"/>
    </location>
</feature>
<organism evidence="3 4">
    <name type="scientific">Paraflavitalea soli</name>
    <dbReference type="NCBI Taxonomy" id="2315862"/>
    <lineage>
        <taxon>Bacteria</taxon>
        <taxon>Pseudomonadati</taxon>
        <taxon>Bacteroidota</taxon>
        <taxon>Chitinophagia</taxon>
        <taxon>Chitinophagales</taxon>
        <taxon>Chitinophagaceae</taxon>
        <taxon>Paraflavitalea</taxon>
    </lineage>
</organism>
<dbReference type="AlphaFoldDB" id="A0A3B7MZB5"/>
<accession>A0A3B7MZB5</accession>
<proteinExistence type="predicted"/>
<sequence>MTRNTLLASPALLLLVLLASWSGKGHAPAPQTAIHDSTGKQLYIPAKVYRIPENNDYNNNESEYSYKRMIQSDNIVIFWNKEFGDDPTTNADQTKRFNVQEALKELERFYNFYVNDLKLVQKGNSISDKYKIILYVLGGTEGTAFGGGIEDKVGGLWTPAKRMNKAPYGALAHELGHSFQFLARTDSKTGPRGAIMEMSAQYMLWQVYPEWMTFENYHLVDFMKKTHYAFLHPTNMYHSPYVIEYWSNKRGIEFFGNLCRATQEGEDLVATYKRITNLNQDQFNDEMFDAVRRFITWDMPRIEKVANPYANQHTTSLRSVGEGWYKIDSARCPQNYGYNGIKLKVPEAGTKVKLQFKGIAGTDGYNKVKTDKAGWRYGFVAYKKDGSREYGKLNKEASGNATFKVPKNTAYLWLVVSGAPTEHWPVSMGRQGNRNNADAPKPVPEEQWPYQIKLTGTSLDESVIKF</sequence>
<protein>
    <recommendedName>
        <fullName evidence="5">Avirulence protein</fullName>
    </recommendedName>
</protein>
<dbReference type="OrthoDB" id="9802005at2"/>
<evidence type="ECO:0000256" key="1">
    <source>
        <dbReference type="SAM" id="MobiDB-lite"/>
    </source>
</evidence>
<feature type="signal peptide" evidence="2">
    <location>
        <begin position="1"/>
        <end position="27"/>
    </location>
</feature>
<reference evidence="3 4" key="1">
    <citation type="submission" date="2018-09" db="EMBL/GenBank/DDBJ databases">
        <title>Genome sequencing of strain 6GH32-13.</title>
        <authorList>
            <person name="Weon H.-Y."/>
            <person name="Heo J."/>
            <person name="Kwon S.-W."/>
        </authorList>
    </citation>
    <scope>NUCLEOTIDE SEQUENCE [LARGE SCALE GENOMIC DNA]</scope>
    <source>
        <strain evidence="3 4">5GH32-13</strain>
    </source>
</reference>
<feature type="region of interest" description="Disordered" evidence="1">
    <location>
        <begin position="425"/>
        <end position="444"/>
    </location>
</feature>
<evidence type="ECO:0000313" key="4">
    <source>
        <dbReference type="Proteomes" id="UP000263900"/>
    </source>
</evidence>
<evidence type="ECO:0008006" key="5">
    <source>
        <dbReference type="Google" id="ProtNLM"/>
    </source>
</evidence>
<keyword evidence="2" id="KW-0732">Signal</keyword>
<name>A0A3B7MZB5_9BACT</name>
<dbReference type="RefSeq" id="WP_119054288.1">
    <property type="nucleotide sequence ID" value="NZ_CP032157.1"/>
</dbReference>
<keyword evidence="4" id="KW-1185">Reference proteome</keyword>
<dbReference type="Pfam" id="PF19527">
    <property type="entry name" value="DUF6055"/>
    <property type="match status" value="1"/>
</dbReference>
<gene>
    <name evidence="3" type="ORF">D3H65_32460</name>
</gene>
<dbReference type="InterPro" id="IPR045690">
    <property type="entry name" value="DUF6055"/>
</dbReference>
<dbReference type="Proteomes" id="UP000263900">
    <property type="component" value="Chromosome"/>
</dbReference>
<evidence type="ECO:0000313" key="3">
    <source>
        <dbReference type="EMBL" id="AXY78416.1"/>
    </source>
</evidence>
<dbReference type="KEGG" id="pseg:D3H65_32460"/>
<dbReference type="EMBL" id="CP032157">
    <property type="protein sequence ID" value="AXY78416.1"/>
    <property type="molecule type" value="Genomic_DNA"/>
</dbReference>